<accession>A0A2K9PV52</accession>
<dbReference type="SUPFAM" id="SSF46955">
    <property type="entry name" value="Putative DNA-binding domain"/>
    <property type="match status" value="1"/>
</dbReference>
<sequence>MKKYSVKELSKLAGVSIRTLHYYDKIGLLKPAIRTEAKYRLYGEYELLKLQQILFYKELDFSLKYIVDVFSDPDFDLIEALDSHKKSLLVKQKRITTMLDTIEKTMLNLKKKKMITDNELYQGFSKNEAKKMRNEAIDKFGKDTIEISETYLKKLSKEQFEQLKEDYKQVFKNLFNLSKNQPESETVQLEIARHYSFTRKFWGTEGSSTSQANAYKGLGVLYEKDERFTMMDEKPQPEFAKFLLKAMTYFADTQLV</sequence>
<dbReference type="GO" id="GO:0003677">
    <property type="term" value="F:DNA binding"/>
    <property type="evidence" value="ECO:0007669"/>
    <property type="project" value="UniProtKB-KW"/>
</dbReference>
<dbReference type="SUPFAM" id="SSF89082">
    <property type="entry name" value="Antibiotic binding domain of TipA-like multidrug resistance regulators"/>
    <property type="match status" value="1"/>
</dbReference>
<dbReference type="PANTHER" id="PTHR30204:SF90">
    <property type="entry name" value="HTH-TYPE TRANSCRIPTIONAL ACTIVATOR MTA"/>
    <property type="match status" value="1"/>
</dbReference>
<dbReference type="CDD" id="cd01106">
    <property type="entry name" value="HTH_TipAL-Mta"/>
    <property type="match status" value="1"/>
</dbReference>
<evidence type="ECO:0000313" key="6">
    <source>
        <dbReference type="EMBL" id="AUP80956.1"/>
    </source>
</evidence>
<dbReference type="Gene3D" id="1.10.490.50">
    <property type="entry name" value="Antibiotic binding domain of TipA-like multidrug resistance regulators"/>
    <property type="match status" value="1"/>
</dbReference>
<dbReference type="InterPro" id="IPR009061">
    <property type="entry name" value="DNA-bd_dom_put_sf"/>
</dbReference>
<dbReference type="GO" id="GO:0003700">
    <property type="term" value="F:DNA-binding transcription factor activity"/>
    <property type="evidence" value="ECO:0007669"/>
    <property type="project" value="InterPro"/>
</dbReference>
<dbReference type="Gene3D" id="1.10.1660.10">
    <property type="match status" value="1"/>
</dbReference>
<evidence type="ECO:0000256" key="4">
    <source>
        <dbReference type="ARBA" id="ARBA00023163"/>
    </source>
</evidence>
<evidence type="ECO:0000313" key="7">
    <source>
        <dbReference type="Proteomes" id="UP000235826"/>
    </source>
</evidence>
<evidence type="ECO:0000256" key="3">
    <source>
        <dbReference type="ARBA" id="ARBA00023159"/>
    </source>
</evidence>
<protein>
    <submittedName>
        <fullName evidence="6">MerR family transcriptional regulator</fullName>
    </submittedName>
</protein>
<dbReference type="AlphaFoldDB" id="A0A2K9PV52"/>
<gene>
    <name evidence="6" type="ORF">C1H87_20475</name>
</gene>
<proteinExistence type="predicted"/>
<dbReference type="RefSeq" id="WP_102757599.1">
    <property type="nucleotide sequence ID" value="NZ_CP025791.1"/>
</dbReference>
<reference evidence="6 7" key="1">
    <citation type="submission" date="2018-01" db="EMBL/GenBank/DDBJ databases">
        <title>Complete genome sequence of Flavivirga eckloniae ECD14 isolated from seaweed Ecklonia cava.</title>
        <authorList>
            <person name="Lee J.H."/>
            <person name="Baik K.S."/>
            <person name="Seong C.N."/>
        </authorList>
    </citation>
    <scope>NUCLEOTIDE SEQUENCE [LARGE SCALE GENOMIC DNA]</scope>
    <source>
        <strain evidence="6 7">ECD14</strain>
    </source>
</reference>
<keyword evidence="2" id="KW-0238">DNA-binding</keyword>
<dbReference type="InterPro" id="IPR047057">
    <property type="entry name" value="MerR_fam"/>
</dbReference>
<organism evidence="6 7">
    <name type="scientific">Flavivirga eckloniae</name>
    <dbReference type="NCBI Taxonomy" id="1803846"/>
    <lineage>
        <taxon>Bacteria</taxon>
        <taxon>Pseudomonadati</taxon>
        <taxon>Bacteroidota</taxon>
        <taxon>Flavobacteriia</taxon>
        <taxon>Flavobacteriales</taxon>
        <taxon>Flavobacteriaceae</taxon>
        <taxon>Flavivirga</taxon>
    </lineage>
</organism>
<dbReference type="PANTHER" id="PTHR30204">
    <property type="entry name" value="REDOX-CYCLING DRUG-SENSING TRANSCRIPTIONAL ACTIVATOR SOXR"/>
    <property type="match status" value="1"/>
</dbReference>
<feature type="domain" description="HTH merR-type" evidence="5">
    <location>
        <begin position="3"/>
        <end position="72"/>
    </location>
</feature>
<dbReference type="Pfam" id="PF00376">
    <property type="entry name" value="MerR"/>
    <property type="match status" value="1"/>
</dbReference>
<dbReference type="Proteomes" id="UP000235826">
    <property type="component" value="Chromosome"/>
</dbReference>
<dbReference type="SMART" id="SM00422">
    <property type="entry name" value="HTH_MERR"/>
    <property type="match status" value="1"/>
</dbReference>
<evidence type="ECO:0000259" key="5">
    <source>
        <dbReference type="PROSITE" id="PS50937"/>
    </source>
</evidence>
<dbReference type="PRINTS" id="PR00040">
    <property type="entry name" value="HTHMERR"/>
</dbReference>
<dbReference type="OrthoDB" id="1894615at2"/>
<keyword evidence="3" id="KW-0010">Activator</keyword>
<dbReference type="InterPro" id="IPR012925">
    <property type="entry name" value="TipAS_dom"/>
</dbReference>
<keyword evidence="1" id="KW-0805">Transcription regulation</keyword>
<name>A0A2K9PV52_9FLAO</name>
<dbReference type="InterPro" id="IPR000551">
    <property type="entry name" value="MerR-type_HTH_dom"/>
</dbReference>
<keyword evidence="4" id="KW-0804">Transcription</keyword>
<dbReference type="KEGG" id="fek:C1H87_20475"/>
<dbReference type="PROSITE" id="PS50937">
    <property type="entry name" value="HTH_MERR_2"/>
    <property type="match status" value="1"/>
</dbReference>
<dbReference type="InterPro" id="IPR036244">
    <property type="entry name" value="TipA-like_antibiotic-bd"/>
</dbReference>
<dbReference type="EMBL" id="CP025791">
    <property type="protein sequence ID" value="AUP80956.1"/>
    <property type="molecule type" value="Genomic_DNA"/>
</dbReference>
<evidence type="ECO:0000256" key="1">
    <source>
        <dbReference type="ARBA" id="ARBA00023015"/>
    </source>
</evidence>
<evidence type="ECO:0000256" key="2">
    <source>
        <dbReference type="ARBA" id="ARBA00023125"/>
    </source>
</evidence>
<dbReference type="Pfam" id="PF07739">
    <property type="entry name" value="TipAS"/>
    <property type="match status" value="1"/>
</dbReference>
<keyword evidence="7" id="KW-1185">Reference proteome</keyword>